<sequence length="61" mass="6794">MRKIFNKLLNIALFGMVIFALDKVPERLDRMAHTAQNLAQNVGYSGPMAGIPSGAPDDYEW</sequence>
<organism evidence="1 2">
    <name type="scientific">Stenotrophomonas nematodicola</name>
    <dbReference type="NCBI Taxonomy" id="2656746"/>
    <lineage>
        <taxon>Bacteria</taxon>
        <taxon>Pseudomonadati</taxon>
        <taxon>Pseudomonadota</taxon>
        <taxon>Gammaproteobacteria</taxon>
        <taxon>Lysobacterales</taxon>
        <taxon>Lysobacteraceae</taxon>
        <taxon>Stenotrophomonas</taxon>
    </lineage>
</organism>
<dbReference type="Proteomes" id="UP001605261">
    <property type="component" value="Unassembled WGS sequence"/>
</dbReference>
<evidence type="ECO:0000313" key="2">
    <source>
        <dbReference type="Proteomes" id="UP001605261"/>
    </source>
</evidence>
<evidence type="ECO:0000313" key="1">
    <source>
        <dbReference type="EMBL" id="MFG6108332.1"/>
    </source>
</evidence>
<keyword evidence="2" id="KW-1185">Reference proteome</keyword>
<name>A0ABW7CTQ2_9GAMM</name>
<accession>A0ABW7CTQ2</accession>
<dbReference type="RefSeq" id="WP_313318639.1">
    <property type="nucleotide sequence ID" value="NZ_JBHGCJ010000002.1"/>
</dbReference>
<comment type="caution">
    <text evidence="1">The sequence shown here is derived from an EMBL/GenBank/DDBJ whole genome shotgun (WGS) entry which is preliminary data.</text>
</comment>
<proteinExistence type="predicted"/>
<protein>
    <submittedName>
        <fullName evidence="1">Uncharacterized protein</fullName>
    </submittedName>
</protein>
<dbReference type="EMBL" id="JBHGCJ010000002">
    <property type="protein sequence ID" value="MFG6108332.1"/>
    <property type="molecule type" value="Genomic_DNA"/>
</dbReference>
<reference evidence="1 2" key="1">
    <citation type="submission" date="2024-09" db="EMBL/GenBank/DDBJ databases">
        <authorList>
            <consortium name="All-Russian atlas of soil microorganisms"/>
            <consortium name="as a basis for the search for new antimicrobial producers and enzymes with unique properties"/>
            <person name="Sokolova E.A."/>
            <person name="Voronina E.N."/>
        </authorList>
    </citation>
    <scope>NUCLEOTIDE SEQUENCE [LARGE SCALE GENOMIC DNA]</scope>
    <source>
        <strain evidence="1 2">AF-22b-331.1</strain>
    </source>
</reference>
<gene>
    <name evidence="1" type="ORF">ACEU0G_002269</name>
</gene>